<dbReference type="AlphaFoldDB" id="A0A813EJU0"/>
<accession>A0A813EJU0</accession>
<dbReference type="PANTHER" id="PTHR33524">
    <property type="entry name" value="C5ORF35"/>
    <property type="match status" value="1"/>
</dbReference>
<dbReference type="EMBL" id="CAJNNV010009716">
    <property type="protein sequence ID" value="CAE8597735.1"/>
    <property type="molecule type" value="Genomic_DNA"/>
</dbReference>
<keyword evidence="4" id="KW-1185">Reference proteome</keyword>
<feature type="region of interest" description="Disordered" evidence="1">
    <location>
        <begin position="52"/>
        <end position="91"/>
    </location>
</feature>
<name>A0A813EJU0_POLGL</name>
<evidence type="ECO:0008006" key="5">
    <source>
        <dbReference type="Google" id="ProtNLM"/>
    </source>
</evidence>
<evidence type="ECO:0000313" key="4">
    <source>
        <dbReference type="Proteomes" id="UP000654075"/>
    </source>
</evidence>
<sequence>MQFVRHAATRRAGAYAATAFAIDQVGRRACTWPIDEGENLDARKALFDGELARSGNNHNSSNSNNSNNNSNNNNSNNNNNVVRRKDGSSVGQPRWAEGLALEQVAELLATEQEWQLAGAVGGEAGLCEAVRANVGHSIVCSKSGLENGGEGLFASGTIPRGRVLTVYAGSYMDAWDSIFDRILRLLMPWRLLDGYMLCQADSSGMDGSTQTAELQRRNRGYVSQNAIGQLANHPPPGRKPNTAFFWVRAPLDDASFSTLPVTYFWWRPRFGRQHVMTLLVSTSIIEDGEEVLVDYGFPEDSAAAGKIERPDWYAACSPTSEAVAR</sequence>
<proteinExistence type="predicted"/>
<dbReference type="Proteomes" id="UP000654075">
    <property type="component" value="Unassembled WGS sequence"/>
</dbReference>
<evidence type="ECO:0000313" key="2">
    <source>
        <dbReference type="EMBL" id="CAE8597735.1"/>
    </source>
</evidence>
<feature type="compositionally biased region" description="Low complexity" evidence="1">
    <location>
        <begin position="56"/>
        <end position="80"/>
    </location>
</feature>
<dbReference type="Gene3D" id="2.170.270.10">
    <property type="entry name" value="SET domain"/>
    <property type="match status" value="1"/>
</dbReference>
<dbReference type="SUPFAM" id="SSF82199">
    <property type="entry name" value="SET domain"/>
    <property type="match status" value="1"/>
</dbReference>
<dbReference type="InterPro" id="IPR040415">
    <property type="entry name" value="SETD9"/>
</dbReference>
<evidence type="ECO:0000256" key="1">
    <source>
        <dbReference type="SAM" id="MobiDB-lite"/>
    </source>
</evidence>
<evidence type="ECO:0000313" key="3">
    <source>
        <dbReference type="EMBL" id="CAE8602365.1"/>
    </source>
</evidence>
<gene>
    <name evidence="2" type="ORF">PGLA1383_LOCUS16169</name>
    <name evidence="3" type="ORF">PGLA1383_LOCUS20608</name>
</gene>
<dbReference type="EMBL" id="CAJNNV010014209">
    <property type="protein sequence ID" value="CAE8602365.1"/>
    <property type="molecule type" value="Genomic_DNA"/>
</dbReference>
<dbReference type="InterPro" id="IPR046341">
    <property type="entry name" value="SET_dom_sf"/>
</dbReference>
<comment type="caution">
    <text evidence="3">The sequence shown here is derived from an EMBL/GenBank/DDBJ whole genome shotgun (WGS) entry which is preliminary data.</text>
</comment>
<organism evidence="3 4">
    <name type="scientific">Polarella glacialis</name>
    <name type="common">Dinoflagellate</name>
    <dbReference type="NCBI Taxonomy" id="89957"/>
    <lineage>
        <taxon>Eukaryota</taxon>
        <taxon>Sar</taxon>
        <taxon>Alveolata</taxon>
        <taxon>Dinophyceae</taxon>
        <taxon>Suessiales</taxon>
        <taxon>Suessiaceae</taxon>
        <taxon>Polarella</taxon>
    </lineage>
</organism>
<protein>
    <recommendedName>
        <fullName evidence="5">SET domain-containing protein</fullName>
    </recommendedName>
</protein>
<reference evidence="3" key="1">
    <citation type="submission" date="2021-02" db="EMBL/GenBank/DDBJ databases">
        <authorList>
            <person name="Dougan E. K."/>
            <person name="Rhodes N."/>
            <person name="Thang M."/>
            <person name="Chan C."/>
        </authorList>
    </citation>
    <scope>NUCLEOTIDE SEQUENCE</scope>
</reference>
<dbReference type="PANTHER" id="PTHR33524:SF2">
    <property type="entry name" value="SET DOMAIN-CONTAINING PROTEIN 9"/>
    <property type="match status" value="1"/>
</dbReference>